<keyword evidence="1" id="KW-0812">Transmembrane</keyword>
<feature type="transmembrane region" description="Helical" evidence="1">
    <location>
        <begin position="151"/>
        <end position="172"/>
    </location>
</feature>
<organism evidence="2 3">
    <name type="scientific">Alcanivorax profundi</name>
    <dbReference type="NCBI Taxonomy" id="2338368"/>
    <lineage>
        <taxon>Bacteria</taxon>
        <taxon>Pseudomonadati</taxon>
        <taxon>Pseudomonadota</taxon>
        <taxon>Gammaproteobacteria</taxon>
        <taxon>Oceanospirillales</taxon>
        <taxon>Alcanivoracaceae</taxon>
        <taxon>Alcanivorax</taxon>
    </lineage>
</organism>
<keyword evidence="1" id="KW-0472">Membrane</keyword>
<evidence type="ECO:0000313" key="2">
    <source>
        <dbReference type="EMBL" id="RJG16505.1"/>
    </source>
</evidence>
<dbReference type="EMBL" id="QYYA01000005">
    <property type="protein sequence ID" value="RJG16505.1"/>
    <property type="molecule type" value="Genomic_DNA"/>
</dbReference>
<keyword evidence="3" id="KW-1185">Reference proteome</keyword>
<evidence type="ECO:0000313" key="3">
    <source>
        <dbReference type="Proteomes" id="UP000283734"/>
    </source>
</evidence>
<feature type="transmembrane region" description="Helical" evidence="1">
    <location>
        <begin position="296"/>
        <end position="317"/>
    </location>
</feature>
<comment type="caution">
    <text evidence="2">The sequence shown here is derived from an EMBL/GenBank/DDBJ whole genome shotgun (WGS) entry which is preliminary data.</text>
</comment>
<feature type="transmembrane region" description="Helical" evidence="1">
    <location>
        <begin position="329"/>
        <end position="347"/>
    </location>
</feature>
<evidence type="ECO:0008006" key="4">
    <source>
        <dbReference type="Google" id="ProtNLM"/>
    </source>
</evidence>
<sequence length="476" mass="53092">MSPVWVVIVGSVVLSFIAQSFEPVLGRDSAFYVDNAQAFVEDGAQSLLDRFSWPWFSAMIGVVHRLLGLSYETSAYVLVFALSAGTCACLVRTVQEISPRAAWLGVLVVLSIPAFNEYRSALLREHGYWFFSSLCVLLMARYQLARGRYQVAGAVVAVFAAGLFRLEALYLLAPIGGCVVWMHRQKLKENSLPVVLSIIALLLAGVALLWALDALEMSRAERYLGYINPIRFWHALDGIAATLADSTLRYSSRELAPLIIASGFLAAILVNVLKLMGVYLVPFVWALHRERRETIFGSNVFGVIAASAYILVLLVFFIQSRFTLDRYTALIHILLLPSLVLALARFRTAYPGMTRWILLVAVLMGVGNVMSSSPKRTHFFIAAEWVKEHGIGLERTYFHDARIPYYSGLGYREEDVDSKAALTTDMDRYDVFVVSLTAAHPLVKTKLASGELVLLAEFDNGHDRHMMILARPDWNQ</sequence>
<keyword evidence="1" id="KW-1133">Transmembrane helix</keyword>
<gene>
    <name evidence="2" type="ORF">D4A39_14755</name>
</gene>
<name>A0A418XUX8_9GAMM</name>
<feature type="transmembrane region" description="Helical" evidence="1">
    <location>
        <begin position="255"/>
        <end position="276"/>
    </location>
</feature>
<feature type="transmembrane region" description="Helical" evidence="1">
    <location>
        <begin position="192"/>
        <end position="212"/>
    </location>
</feature>
<proteinExistence type="predicted"/>
<evidence type="ECO:0000256" key="1">
    <source>
        <dbReference type="SAM" id="Phobius"/>
    </source>
</evidence>
<accession>A0A418XUX8</accession>
<reference evidence="2 3" key="1">
    <citation type="submission" date="2018-09" db="EMBL/GenBank/DDBJ databases">
        <title>Alcanivorax profundi sp. nov., isolated from 1000 m-depth seawater of the Mariana Trench.</title>
        <authorList>
            <person name="Liu J."/>
        </authorList>
    </citation>
    <scope>NUCLEOTIDE SEQUENCE [LARGE SCALE GENOMIC DNA]</scope>
    <source>
        <strain evidence="2 3">MTEO17</strain>
    </source>
</reference>
<protein>
    <recommendedName>
        <fullName evidence="4">Glycosyltransferase RgtA/B/C/D-like domain-containing protein</fullName>
    </recommendedName>
</protein>
<dbReference type="Proteomes" id="UP000283734">
    <property type="component" value="Unassembled WGS sequence"/>
</dbReference>
<feature type="transmembrane region" description="Helical" evidence="1">
    <location>
        <begin position="353"/>
        <end position="370"/>
    </location>
</feature>
<dbReference type="AlphaFoldDB" id="A0A418XUX8"/>